<feature type="compositionally biased region" description="Low complexity" evidence="5">
    <location>
        <begin position="96"/>
        <end position="107"/>
    </location>
</feature>
<proteinExistence type="inferred from homology"/>
<reference evidence="6 7" key="1">
    <citation type="journal article" date="2018" name="New Phytol.">
        <title>Phylogenomics of Endogonaceae and evolution of mycorrhizas within Mucoromycota.</title>
        <authorList>
            <person name="Chang Y."/>
            <person name="Desiro A."/>
            <person name="Na H."/>
            <person name="Sandor L."/>
            <person name="Lipzen A."/>
            <person name="Clum A."/>
            <person name="Barry K."/>
            <person name="Grigoriev I.V."/>
            <person name="Martin F.M."/>
            <person name="Stajich J.E."/>
            <person name="Smith M.E."/>
            <person name="Bonito G."/>
            <person name="Spatafora J.W."/>
        </authorList>
    </citation>
    <scope>NUCLEOTIDE SEQUENCE [LARGE SCALE GENOMIC DNA]</scope>
    <source>
        <strain evidence="6 7">AD002</strain>
    </source>
</reference>
<evidence type="ECO:0000313" key="7">
    <source>
        <dbReference type="Proteomes" id="UP000274822"/>
    </source>
</evidence>
<feature type="compositionally biased region" description="Polar residues" evidence="5">
    <location>
        <begin position="82"/>
        <end position="94"/>
    </location>
</feature>
<accession>A0A433QNR4</accession>
<dbReference type="AlphaFoldDB" id="A0A433QNR4"/>
<evidence type="ECO:0000256" key="5">
    <source>
        <dbReference type="SAM" id="MobiDB-lite"/>
    </source>
</evidence>
<evidence type="ECO:0000256" key="3">
    <source>
        <dbReference type="ARBA" id="ARBA00022707"/>
    </source>
</evidence>
<sequence>MSNQQNGSTPPPESLLLPPPPQLFLPSAPNPALSSSSFAQPHHNSRSQLNKKTLSQASTIAPTSSTGRQSLELVSSNSPFTPITSVFNTPSDRQSAPRSSTSIATSTSTTSLSLPAFSQRNSLADNPVFNSAQLSALRGFVSPNTISSNDFGTWETLLAKHKFPATLTPQDAYDLEIATVSLAIELGEFDVGCLGAHASVHSAANNARTKNFNTLLLHLLTQLRRFDPEECRGIIPGETYNALFLVRAFSKHFVGNLSGEEIHRQFEGPTTIHGDEEGLPSLPPPPTIVDHATVQLSAAKFIIDPDVIVDARPKAEQLLDELLTVIVLLDPNASYSAYEFYLEALNTLIALLSTQIYQSSPNANDNNYFLNILMTKFGGRADALIGTLMKHFVAQKPMPPVSASVVYNAYSYFFSSKPTAATTPDLYPLADRSILLILLLSMQSRSSNETRIKTEPNLRANNWTAACRLGISGLRDENTLSVSMSSSSSSNDKAQSNKSREISFRSLYRIVCQSLSTEEVCLLFYLVMVENEAFRVYVLSRTDPDTLFVPILKMVYETMEGKTNYSHVYILLIMLLLFSQDDILNENIQKIVSFGSSMHVLINLGYQAWFTERPLLKTISLGGLAVLVLIRAIQFNLSNHRDIYFHTNFLATLANMSSSILDIHPYVAQRLVSLFDLVAKRYQKLISKTQTEDRTGESAHYSTDVAVYSDLVSLVLEIINSVLTHHLKNNTQLVYALLHKKDMFAHFRMHPRFSELIGNIEQVINYFNARVAEANLRAPSTEEVLDLIEQAARTWPPNKLRDFGDLRFQYEEEINSQDFFCPYVWALVYRKTFIYWDEDKAHILDEYRTVSNLLSNM</sequence>
<dbReference type="PANTHER" id="PTHR12895">
    <property type="entry name" value="DYMECLIN"/>
    <property type="match status" value="1"/>
</dbReference>
<comment type="caution">
    <text evidence="6">The sequence shown here is derived from an EMBL/GenBank/DDBJ whole genome shotgun (WGS) entry which is preliminary data.</text>
</comment>
<feature type="region of interest" description="Disordered" evidence="5">
    <location>
        <begin position="82"/>
        <end position="107"/>
    </location>
</feature>
<comment type="similarity">
    <text evidence="1">Belongs to the dymeclin family.</text>
</comment>
<feature type="compositionally biased region" description="Low complexity" evidence="5">
    <location>
        <begin position="24"/>
        <end position="39"/>
    </location>
</feature>
<evidence type="ECO:0000256" key="2">
    <source>
        <dbReference type="ARBA" id="ARBA00015736"/>
    </source>
</evidence>
<organism evidence="6 7">
    <name type="scientific">Jimgerdemannia flammicorona</name>
    <dbReference type="NCBI Taxonomy" id="994334"/>
    <lineage>
        <taxon>Eukaryota</taxon>
        <taxon>Fungi</taxon>
        <taxon>Fungi incertae sedis</taxon>
        <taxon>Mucoromycota</taxon>
        <taxon>Mucoromycotina</taxon>
        <taxon>Endogonomycetes</taxon>
        <taxon>Endogonales</taxon>
        <taxon>Endogonaceae</taxon>
        <taxon>Jimgerdemannia</taxon>
    </lineage>
</organism>
<keyword evidence="3" id="KW-0519">Myristate</keyword>
<dbReference type="InterPro" id="IPR019142">
    <property type="entry name" value="Dymeclin"/>
</dbReference>
<protein>
    <recommendedName>
        <fullName evidence="2">Dymeclin</fullName>
    </recommendedName>
</protein>
<dbReference type="Pfam" id="PF09742">
    <property type="entry name" value="Dymeclin"/>
    <property type="match status" value="1"/>
</dbReference>
<feature type="compositionally biased region" description="Pro residues" evidence="5">
    <location>
        <begin position="9"/>
        <end position="23"/>
    </location>
</feature>
<dbReference type="GO" id="GO:0007030">
    <property type="term" value="P:Golgi organization"/>
    <property type="evidence" value="ECO:0007669"/>
    <property type="project" value="TreeGrafter"/>
</dbReference>
<dbReference type="Proteomes" id="UP000274822">
    <property type="component" value="Unassembled WGS sequence"/>
</dbReference>
<evidence type="ECO:0000256" key="1">
    <source>
        <dbReference type="ARBA" id="ARBA00010603"/>
    </source>
</evidence>
<gene>
    <name evidence="6" type="ORF">BC938DRAFT_477882</name>
</gene>
<evidence type="ECO:0000313" key="6">
    <source>
        <dbReference type="EMBL" id="RUS31407.1"/>
    </source>
</evidence>
<dbReference type="PANTHER" id="PTHR12895:SF9">
    <property type="entry name" value="DYMECLIN"/>
    <property type="match status" value="1"/>
</dbReference>
<name>A0A433QNR4_9FUNG</name>
<feature type="region of interest" description="Disordered" evidence="5">
    <location>
        <begin position="1"/>
        <end position="54"/>
    </location>
</feature>
<keyword evidence="7" id="KW-1185">Reference proteome</keyword>
<evidence type="ECO:0000256" key="4">
    <source>
        <dbReference type="ARBA" id="ARBA00023288"/>
    </source>
</evidence>
<dbReference type="GO" id="GO:0005794">
    <property type="term" value="C:Golgi apparatus"/>
    <property type="evidence" value="ECO:0007669"/>
    <property type="project" value="TreeGrafter"/>
</dbReference>
<keyword evidence="4" id="KW-0449">Lipoprotein</keyword>
<dbReference type="EMBL" id="RBNJ01002995">
    <property type="protein sequence ID" value="RUS31407.1"/>
    <property type="molecule type" value="Genomic_DNA"/>
</dbReference>